<protein>
    <submittedName>
        <fullName evidence="1">SDR family NAD(P)-dependent oxidoreductase</fullName>
    </submittedName>
</protein>
<dbReference type="Gene3D" id="3.40.50.720">
    <property type="entry name" value="NAD(P)-binding Rossmann-like Domain"/>
    <property type="match status" value="1"/>
</dbReference>
<sequence length="51" mass="5430">MNAALSGRSVVVTGASSGIGFEIARRIRDEDARVHAADYGFGRPKQKAIRA</sequence>
<keyword evidence="2" id="KW-1185">Reference proteome</keyword>
<evidence type="ECO:0000313" key="2">
    <source>
        <dbReference type="Proteomes" id="UP001596066"/>
    </source>
</evidence>
<dbReference type="InterPro" id="IPR002347">
    <property type="entry name" value="SDR_fam"/>
</dbReference>
<accession>A0ABW0V4P3</accession>
<proteinExistence type="predicted"/>
<comment type="caution">
    <text evidence="1">The sequence shown here is derived from an EMBL/GenBank/DDBJ whole genome shotgun (WGS) entry which is preliminary data.</text>
</comment>
<dbReference type="SUPFAM" id="SSF51735">
    <property type="entry name" value="NAD(P)-binding Rossmann-fold domains"/>
    <property type="match status" value="1"/>
</dbReference>
<name>A0ABW0V4P3_9ACTN</name>
<evidence type="ECO:0000313" key="1">
    <source>
        <dbReference type="EMBL" id="MFC5639799.1"/>
    </source>
</evidence>
<dbReference type="Proteomes" id="UP001596066">
    <property type="component" value="Unassembled WGS sequence"/>
</dbReference>
<reference evidence="2" key="1">
    <citation type="journal article" date="2019" name="Int. J. Syst. Evol. Microbiol.">
        <title>The Global Catalogue of Microorganisms (GCM) 10K type strain sequencing project: providing services to taxonomists for standard genome sequencing and annotation.</title>
        <authorList>
            <consortium name="The Broad Institute Genomics Platform"/>
            <consortium name="The Broad Institute Genome Sequencing Center for Infectious Disease"/>
            <person name="Wu L."/>
            <person name="Ma J."/>
        </authorList>
    </citation>
    <scope>NUCLEOTIDE SEQUENCE [LARGE SCALE GENOMIC DNA]</scope>
    <source>
        <strain evidence="2">CGMCC 4.1622</strain>
    </source>
</reference>
<dbReference type="Pfam" id="PF00106">
    <property type="entry name" value="adh_short"/>
    <property type="match status" value="1"/>
</dbReference>
<dbReference type="RefSeq" id="WP_346141007.1">
    <property type="nucleotide sequence ID" value="NZ_BAAAUA010000002.1"/>
</dbReference>
<dbReference type="EMBL" id="JBHSOC010000001">
    <property type="protein sequence ID" value="MFC5639799.1"/>
    <property type="molecule type" value="Genomic_DNA"/>
</dbReference>
<gene>
    <name evidence="1" type="ORF">ACFPZF_00300</name>
</gene>
<dbReference type="InterPro" id="IPR036291">
    <property type="entry name" value="NAD(P)-bd_dom_sf"/>
</dbReference>
<organism evidence="1 2">
    <name type="scientific">Kitasatospora cinereorecta</name>
    <dbReference type="NCBI Taxonomy" id="285560"/>
    <lineage>
        <taxon>Bacteria</taxon>
        <taxon>Bacillati</taxon>
        <taxon>Actinomycetota</taxon>
        <taxon>Actinomycetes</taxon>
        <taxon>Kitasatosporales</taxon>
        <taxon>Streptomycetaceae</taxon>
        <taxon>Kitasatospora</taxon>
    </lineage>
</organism>